<keyword evidence="2" id="KW-1185">Reference proteome</keyword>
<evidence type="ECO:0000313" key="1">
    <source>
        <dbReference type="EMBL" id="WZL70655.1"/>
    </source>
</evidence>
<name>A0ABZ2Y612_9FIRM</name>
<gene>
    <name evidence="1" type="ORF">QBE51_03750</name>
</gene>
<organism evidence="1 2">
    <name type="scientific">Defluviitalea saccharophila</name>
    <dbReference type="NCBI Taxonomy" id="879970"/>
    <lineage>
        <taxon>Bacteria</taxon>
        <taxon>Bacillati</taxon>
        <taxon>Bacillota</taxon>
        <taxon>Clostridia</taxon>
        <taxon>Lachnospirales</taxon>
        <taxon>Defluviitaleaceae</taxon>
        <taxon>Defluviitalea</taxon>
    </lineage>
</organism>
<reference evidence="1 2" key="1">
    <citation type="submission" date="2023-03" db="EMBL/GenBank/DDBJ databases">
        <title>Novel Species.</title>
        <authorList>
            <person name="Ma S."/>
        </authorList>
    </citation>
    <scope>NUCLEOTIDE SEQUENCE [LARGE SCALE GENOMIC DNA]</scope>
    <source>
        <strain evidence="1 2">LIND6LT2</strain>
    </source>
</reference>
<dbReference type="EMBL" id="CP121687">
    <property type="protein sequence ID" value="WZL70655.1"/>
    <property type="molecule type" value="Genomic_DNA"/>
</dbReference>
<evidence type="ECO:0000313" key="2">
    <source>
        <dbReference type="Proteomes" id="UP001486565"/>
    </source>
</evidence>
<accession>A0ABZ2Y612</accession>
<protein>
    <submittedName>
        <fullName evidence="1">Uncharacterized protein</fullName>
    </submittedName>
</protein>
<dbReference type="Proteomes" id="UP001486565">
    <property type="component" value="Chromosome"/>
</dbReference>
<sequence length="53" mass="6504">MSEEKQCESCKHFDIDDWDIEVWLENCRGYCLLHNWVVDSDYHCKEHESKNKQ</sequence>
<proteinExistence type="predicted"/>
<dbReference type="RefSeq" id="WP_341877616.1">
    <property type="nucleotide sequence ID" value="NZ_CP121687.1"/>
</dbReference>